<name>A0A3M7M009_9PLEO</name>
<reference evidence="1 2" key="1">
    <citation type="journal article" date="2014" name="PLoS ONE">
        <title>De novo Genome Assembly of the Fungal Plant Pathogen Pyrenophora semeniperda.</title>
        <authorList>
            <person name="Soliai M.M."/>
            <person name="Meyer S.E."/>
            <person name="Udall J.A."/>
            <person name="Elzinga D.E."/>
            <person name="Hermansen R.A."/>
            <person name="Bodily P.M."/>
            <person name="Hart A.A."/>
            <person name="Coleman C.E."/>
        </authorList>
    </citation>
    <scope>NUCLEOTIDE SEQUENCE [LARGE SCALE GENOMIC DNA]</scope>
    <source>
        <strain evidence="1 2">CCB06</strain>
        <tissue evidence="1">Mycelium</tissue>
    </source>
</reference>
<evidence type="ECO:0000313" key="1">
    <source>
        <dbReference type="EMBL" id="RMZ67801.1"/>
    </source>
</evidence>
<dbReference type="Proteomes" id="UP000265663">
    <property type="component" value="Unassembled WGS sequence"/>
</dbReference>
<dbReference type="EMBL" id="KE747814">
    <property type="protein sequence ID" value="RMZ67801.1"/>
    <property type="molecule type" value="Genomic_DNA"/>
</dbReference>
<organism evidence="1 2">
    <name type="scientific">Pyrenophora seminiperda CCB06</name>
    <dbReference type="NCBI Taxonomy" id="1302712"/>
    <lineage>
        <taxon>Eukaryota</taxon>
        <taxon>Fungi</taxon>
        <taxon>Dikarya</taxon>
        <taxon>Ascomycota</taxon>
        <taxon>Pezizomycotina</taxon>
        <taxon>Dothideomycetes</taxon>
        <taxon>Pleosporomycetidae</taxon>
        <taxon>Pleosporales</taxon>
        <taxon>Pleosporineae</taxon>
        <taxon>Pleosporaceae</taxon>
        <taxon>Pyrenophora</taxon>
    </lineage>
</organism>
<protein>
    <submittedName>
        <fullName evidence="1">Uncharacterized protein</fullName>
    </submittedName>
</protein>
<sequence length="68" mass="7481">MRRWSYGLPRARAGLLSKRGVEMSGESLLGSQSVSQWATTVKMADSGTHTCKWWCRRAEGACYAGLGE</sequence>
<gene>
    <name evidence="1" type="ORF">GMOD_00003829</name>
</gene>
<dbReference type="AlphaFoldDB" id="A0A3M7M009"/>
<evidence type="ECO:0000313" key="2">
    <source>
        <dbReference type="Proteomes" id="UP000265663"/>
    </source>
</evidence>
<accession>A0A3M7M009</accession>
<proteinExistence type="predicted"/>
<keyword evidence="2" id="KW-1185">Reference proteome</keyword>